<gene>
    <name evidence="1" type="ORF">EDC19_2416</name>
</gene>
<dbReference type="AlphaFoldDB" id="A0A4R1MES1"/>
<proteinExistence type="predicted"/>
<name>A0A4R1MES1_9FIRM</name>
<accession>A0A4R1MES1</accession>
<comment type="caution">
    <text evidence="1">The sequence shown here is derived from an EMBL/GenBank/DDBJ whole genome shotgun (WGS) entry which is preliminary data.</text>
</comment>
<reference evidence="1 2" key="1">
    <citation type="submission" date="2019-03" db="EMBL/GenBank/DDBJ databases">
        <title>Genomic Encyclopedia of Type Strains, Phase IV (KMG-IV): sequencing the most valuable type-strain genomes for metagenomic binning, comparative biology and taxonomic classification.</title>
        <authorList>
            <person name="Goeker M."/>
        </authorList>
    </citation>
    <scope>NUCLEOTIDE SEQUENCE [LARGE SCALE GENOMIC DNA]</scope>
    <source>
        <strain evidence="1 2">DSM 24176</strain>
    </source>
</reference>
<keyword evidence="2" id="KW-1185">Reference proteome</keyword>
<evidence type="ECO:0000313" key="2">
    <source>
        <dbReference type="Proteomes" id="UP000294545"/>
    </source>
</evidence>
<dbReference type="EMBL" id="SMGQ01000015">
    <property type="protein sequence ID" value="TCK90647.1"/>
    <property type="molecule type" value="Genomic_DNA"/>
</dbReference>
<protein>
    <submittedName>
        <fullName evidence="1">Uncharacterized protein</fullName>
    </submittedName>
</protein>
<dbReference type="OrthoDB" id="2086173at2"/>
<evidence type="ECO:0000313" key="1">
    <source>
        <dbReference type="EMBL" id="TCK90647.1"/>
    </source>
</evidence>
<dbReference type="RefSeq" id="WP_132283087.1">
    <property type="nucleotide sequence ID" value="NZ_SMGQ01000015.1"/>
</dbReference>
<dbReference type="Proteomes" id="UP000294545">
    <property type="component" value="Unassembled WGS sequence"/>
</dbReference>
<organism evidence="1 2">
    <name type="scientific">Natranaerovirga hydrolytica</name>
    <dbReference type="NCBI Taxonomy" id="680378"/>
    <lineage>
        <taxon>Bacteria</taxon>
        <taxon>Bacillati</taxon>
        <taxon>Bacillota</taxon>
        <taxon>Clostridia</taxon>
        <taxon>Lachnospirales</taxon>
        <taxon>Natranaerovirgaceae</taxon>
        <taxon>Natranaerovirga</taxon>
    </lineage>
</organism>
<sequence length="164" mass="18572">MKSIAIGLLTVILAVIIIEPLVEVANVMREKITISSAISNALKAANNRSLEITSLRDRDVTLDESLYVEYFAEAFEDALNLSHLETKDNHLLFRSNDGQYNDFAVTINIQTQSELETDQLITKINIRAVSEYNFKTKRLKMLGGSIHNSYELVTERISLLKLRN</sequence>